<dbReference type="GO" id="GO:0016787">
    <property type="term" value="F:hydrolase activity"/>
    <property type="evidence" value="ECO:0007669"/>
    <property type="project" value="UniProtKB-UniRule"/>
</dbReference>
<dbReference type="GO" id="GO:0016042">
    <property type="term" value="P:lipid catabolic process"/>
    <property type="evidence" value="ECO:0007669"/>
    <property type="project" value="UniProtKB-UniRule"/>
</dbReference>
<comment type="caution">
    <text evidence="6">The sequence shown here is derived from an EMBL/GenBank/DDBJ whole genome shotgun (WGS) entry which is preliminary data.</text>
</comment>
<keyword evidence="2 4" id="KW-0442">Lipid degradation</keyword>
<feature type="short sequence motif" description="GXSXG" evidence="4">
    <location>
        <begin position="81"/>
        <end position="85"/>
    </location>
</feature>
<dbReference type="Pfam" id="PF19890">
    <property type="entry name" value="DUF6363"/>
    <property type="match status" value="1"/>
</dbReference>
<comment type="caution">
    <text evidence="4">Lacks conserved residue(s) required for the propagation of feature annotation.</text>
</comment>
<feature type="short sequence motif" description="DGA/G" evidence="4">
    <location>
        <begin position="202"/>
        <end position="204"/>
    </location>
</feature>
<sequence>MNKFDPIDDIKVKTKQVVKKVQYDRQVRTYTNLDDLPRGIASNQITEGCMVLEGGAFRGCYTSGVLDALMEADINLRTTIGVSAGAMNGVGYVCGQIGRSAYINLKYRNDDRYVGLQAMRTNHGIIGFDFAMLELNKEYPVDMTRFNAPNRDFIAVVTNCKTGKPEYMKKGVCKDIIGAVAASASMPYVSQMVEIEGQPYLDGGCSCAIPYQWALDHHFENIVVVRTRDIEFRYPEEPNHNAMICARYLNYPNLVKVLEEGDMRYNKQCNELEQLRNEGRIFMISPSQPIDIGRLEKDTSRLAEIYYLGYADGKRCVPSLKAYLHRGDRNDL</sequence>
<feature type="active site" description="Proton acceptor" evidence="4">
    <location>
        <position position="202"/>
    </location>
</feature>
<keyword evidence="7" id="KW-1185">Reference proteome</keyword>
<dbReference type="CDD" id="cd07208">
    <property type="entry name" value="Pat_hypo_Ecoli_yjju_like"/>
    <property type="match status" value="1"/>
</dbReference>
<organism evidence="6 7">
    <name type="scientific">Absicoccus porci</name>
    <dbReference type="NCBI Taxonomy" id="2486576"/>
    <lineage>
        <taxon>Bacteria</taxon>
        <taxon>Bacillati</taxon>
        <taxon>Bacillota</taxon>
        <taxon>Erysipelotrichia</taxon>
        <taxon>Erysipelotrichales</taxon>
        <taxon>Erysipelotrichaceae</taxon>
        <taxon>Absicoccus</taxon>
    </lineage>
</organism>
<dbReference type="EMBL" id="RJQC01000001">
    <property type="protein sequence ID" value="RNM31071.1"/>
    <property type="molecule type" value="Genomic_DNA"/>
</dbReference>
<evidence type="ECO:0000313" key="6">
    <source>
        <dbReference type="EMBL" id="RNM31071.1"/>
    </source>
</evidence>
<dbReference type="InterPro" id="IPR050301">
    <property type="entry name" value="NTE"/>
</dbReference>
<evidence type="ECO:0000256" key="1">
    <source>
        <dbReference type="ARBA" id="ARBA00022801"/>
    </source>
</evidence>
<accession>A0A3N0I218</accession>
<dbReference type="InterPro" id="IPR002641">
    <property type="entry name" value="PNPLA_dom"/>
</dbReference>
<dbReference type="PANTHER" id="PTHR14226:SF25">
    <property type="entry name" value="PHOSPHOESTERASE"/>
    <property type="match status" value="1"/>
</dbReference>
<dbReference type="SUPFAM" id="SSF52151">
    <property type="entry name" value="FabD/lysophospholipase-like"/>
    <property type="match status" value="1"/>
</dbReference>
<dbReference type="OrthoDB" id="9802424at2"/>
<reference evidence="6 7" key="1">
    <citation type="submission" date="2018-11" db="EMBL/GenBank/DDBJ databases">
        <title>Clostridium sp. nov., a member of the family Erysipelotrichaceae isolated from pig faeces.</title>
        <authorList>
            <person name="Chang Y.-H."/>
        </authorList>
    </citation>
    <scope>NUCLEOTIDE SEQUENCE [LARGE SCALE GENOMIC DNA]</scope>
    <source>
        <strain evidence="6 7">YH-panp20</strain>
    </source>
</reference>
<gene>
    <name evidence="6" type="ORF">EDX97_00410</name>
</gene>
<keyword evidence="3 4" id="KW-0443">Lipid metabolism</keyword>
<protein>
    <submittedName>
        <fullName evidence="6">Patatin family protein</fullName>
    </submittedName>
</protein>
<keyword evidence="1 4" id="KW-0378">Hydrolase</keyword>
<feature type="active site" description="Nucleophile" evidence="4">
    <location>
        <position position="83"/>
    </location>
</feature>
<dbReference type="Gene3D" id="3.40.1090.10">
    <property type="entry name" value="Cytosolic phospholipase A2 catalytic domain"/>
    <property type="match status" value="2"/>
</dbReference>
<feature type="domain" description="PNPLA" evidence="5">
    <location>
        <begin position="50"/>
        <end position="215"/>
    </location>
</feature>
<evidence type="ECO:0000256" key="3">
    <source>
        <dbReference type="ARBA" id="ARBA00023098"/>
    </source>
</evidence>
<dbReference type="Pfam" id="PF01734">
    <property type="entry name" value="Patatin"/>
    <property type="match status" value="1"/>
</dbReference>
<name>A0A3N0I218_9FIRM</name>
<dbReference type="PANTHER" id="PTHR14226">
    <property type="entry name" value="NEUROPATHY TARGET ESTERASE/SWISS CHEESE D.MELANOGASTER"/>
    <property type="match status" value="1"/>
</dbReference>
<dbReference type="RefSeq" id="WP_128519252.1">
    <property type="nucleotide sequence ID" value="NZ_RJQC01000001.1"/>
</dbReference>
<dbReference type="InterPro" id="IPR016035">
    <property type="entry name" value="Acyl_Trfase/lysoPLipase"/>
</dbReference>
<dbReference type="Proteomes" id="UP000276568">
    <property type="component" value="Unassembled WGS sequence"/>
</dbReference>
<evidence type="ECO:0000313" key="7">
    <source>
        <dbReference type="Proteomes" id="UP000276568"/>
    </source>
</evidence>
<dbReference type="InterPro" id="IPR037483">
    <property type="entry name" value="YjjU-like"/>
</dbReference>
<evidence type="ECO:0000259" key="5">
    <source>
        <dbReference type="PROSITE" id="PS51635"/>
    </source>
</evidence>
<evidence type="ECO:0000256" key="4">
    <source>
        <dbReference type="PROSITE-ProRule" id="PRU01161"/>
    </source>
</evidence>
<dbReference type="AlphaFoldDB" id="A0A3N0I218"/>
<proteinExistence type="predicted"/>
<dbReference type="PROSITE" id="PS51635">
    <property type="entry name" value="PNPLA"/>
    <property type="match status" value="1"/>
</dbReference>
<evidence type="ECO:0000256" key="2">
    <source>
        <dbReference type="ARBA" id="ARBA00022963"/>
    </source>
</evidence>
<dbReference type="InterPro" id="IPR045943">
    <property type="entry name" value="DUF6363"/>
</dbReference>